<comment type="function">
    <text evidence="1">Catalyzes the phosphatidyl group transfer from one phosphatidylglycerol molecule to another to form cardiolipin (CL) (diphosphatidylglycerol) and glycerol.</text>
</comment>
<dbReference type="InterPro" id="IPR025202">
    <property type="entry name" value="PLD-like_dom"/>
</dbReference>
<comment type="catalytic activity">
    <reaction evidence="1">
        <text>2 a 1,2-diacyl-sn-glycero-3-phospho-(1'-sn-glycerol) = a cardiolipin + glycerol</text>
        <dbReference type="Rhea" id="RHEA:31451"/>
        <dbReference type="ChEBI" id="CHEBI:17754"/>
        <dbReference type="ChEBI" id="CHEBI:62237"/>
        <dbReference type="ChEBI" id="CHEBI:64716"/>
    </reaction>
</comment>
<feature type="active site" evidence="1">
    <location>
        <position position="122"/>
    </location>
</feature>
<reference evidence="3 4" key="1">
    <citation type="submission" date="2017-05" db="EMBL/GenBank/DDBJ databases">
        <title>Polyphasic characterization of four soil-derived phenanthrene-degrading Acidovorax strains and proposal of Acidovorax phenanthrenivorans sp. nov.</title>
        <authorList>
            <person name="Singleton D.R."/>
            <person name="Lee J."/>
            <person name="Dickey A.N."/>
            <person name="Stroud A."/>
            <person name="Scholl E.H."/>
            <person name="Wright F.A."/>
            <person name="Aitken M.D."/>
        </authorList>
    </citation>
    <scope>NUCLEOTIDE SEQUENCE [LARGE SCALE GENOMIC DNA]</scope>
    <source>
        <strain evidence="3">NA3</strain>
    </source>
</reference>
<feature type="active site" evidence="1">
    <location>
        <position position="115"/>
    </location>
</feature>
<keyword evidence="1" id="KW-1003">Cell membrane</keyword>
<evidence type="ECO:0000313" key="3">
    <source>
        <dbReference type="EMBL" id="ART52806.1"/>
    </source>
</evidence>
<protein>
    <recommendedName>
        <fullName evidence="1">Cardiolipin synthase B</fullName>
        <shortName evidence="1">CL synthase</shortName>
        <ecNumber evidence="1">2.7.8.-</ecNumber>
    </recommendedName>
</protein>
<dbReference type="RefSeq" id="WP_094098573.1">
    <property type="nucleotide sequence ID" value="NZ_CP021361.1"/>
</dbReference>
<dbReference type="GO" id="GO:0032049">
    <property type="term" value="P:cardiolipin biosynthetic process"/>
    <property type="evidence" value="ECO:0007669"/>
    <property type="project" value="InterPro"/>
</dbReference>
<keyword evidence="1" id="KW-0444">Lipid biosynthesis</keyword>
<name>A0A240U4Q2_9BURK</name>
<evidence type="ECO:0000313" key="4">
    <source>
        <dbReference type="Proteomes" id="UP000194432"/>
    </source>
</evidence>
<dbReference type="Pfam" id="PF13091">
    <property type="entry name" value="PLDc_2"/>
    <property type="match status" value="2"/>
</dbReference>
<sequence>MKRVADFAKDHRVRLLQGAQELFPAMTEAMDAAISDIQFETYIFDFTGSGAQVAEALIRAAQRGVRTHLVVDGVGTGPLPKTWQQRMKAAGVQVRVYSPLGPLGLLLPHRWRRLHRKLCVVDGLLVFCGGINVLDDHYDPNYGELDAPRFDFAVQATGSLAAQASQTMELLWWRMQAVRDVRLHRLPQAVRDLRAASAARHARQQDRDARGMRAALVLRDNVRNRSRIEKAYRRAIGAARHDIIIANAYFMPGGKLRRALILAANRGVRVQLLLQGRYEYFMQYHAARPVYGALLAAGVEIHEYEPSFLHAKVAVIDAHGEKPWATVGSSNLDPLSLLLAREANVVVEDAAFAIDLRQRLVHAMQHAGRRMDPARYAGRPLRQRVLDRVAFGLMRLALWVTGNRY</sequence>
<dbReference type="AlphaFoldDB" id="A0A240U4Q2"/>
<dbReference type="PANTHER" id="PTHR21248:SF22">
    <property type="entry name" value="PHOSPHOLIPASE D"/>
    <property type="match status" value="1"/>
</dbReference>
<keyword evidence="1" id="KW-0594">Phospholipid biosynthesis</keyword>
<dbReference type="NCBIfam" id="NF008427">
    <property type="entry name" value="PRK11263.1"/>
    <property type="match status" value="1"/>
</dbReference>
<dbReference type="GO" id="GO:0005886">
    <property type="term" value="C:plasma membrane"/>
    <property type="evidence" value="ECO:0007669"/>
    <property type="project" value="UniProtKB-SubCell"/>
</dbReference>
<keyword evidence="1" id="KW-0472">Membrane</keyword>
<dbReference type="SUPFAM" id="SSF56024">
    <property type="entry name" value="Phospholipase D/nuclease"/>
    <property type="match status" value="2"/>
</dbReference>
<dbReference type="InterPro" id="IPR001736">
    <property type="entry name" value="PLipase_D/transphosphatidylase"/>
</dbReference>
<dbReference type="GO" id="GO:0008808">
    <property type="term" value="F:cardiolipin synthase activity"/>
    <property type="evidence" value="ECO:0007669"/>
    <property type="project" value="InterPro"/>
</dbReference>
<feature type="active site" evidence="1">
    <location>
        <position position="117"/>
    </location>
</feature>
<feature type="domain" description="PLD phosphodiesterase" evidence="2">
    <location>
        <begin position="110"/>
        <end position="137"/>
    </location>
</feature>
<dbReference type="EMBL" id="CP021361">
    <property type="protein sequence ID" value="ART52806.1"/>
    <property type="molecule type" value="Genomic_DNA"/>
</dbReference>
<proteinExistence type="inferred from homology"/>
<accession>A0A240U4Q2</accession>
<dbReference type="Proteomes" id="UP000194432">
    <property type="component" value="Chromosome 1"/>
</dbReference>
<feature type="active site" evidence="1">
    <location>
        <position position="310"/>
    </location>
</feature>
<gene>
    <name evidence="1" type="primary">clsB</name>
    <name evidence="3" type="ORF">CBP34_15630</name>
</gene>
<dbReference type="PANTHER" id="PTHR21248">
    <property type="entry name" value="CARDIOLIPIN SYNTHASE"/>
    <property type="match status" value="1"/>
</dbReference>
<keyword evidence="4" id="KW-1185">Reference proteome</keyword>
<evidence type="ECO:0000259" key="2">
    <source>
        <dbReference type="PROSITE" id="PS50035"/>
    </source>
</evidence>
<feature type="domain" description="PLD phosphodiesterase" evidence="2">
    <location>
        <begin position="305"/>
        <end position="336"/>
    </location>
</feature>
<feature type="active site" evidence="1">
    <location>
        <position position="312"/>
    </location>
</feature>
<evidence type="ECO:0000256" key="1">
    <source>
        <dbReference type="HAMAP-Rule" id="MF_01917"/>
    </source>
</evidence>
<dbReference type="HAMAP" id="MF_01917">
    <property type="entry name" value="Cardiolipin_synth_ClsB"/>
    <property type="match status" value="1"/>
</dbReference>
<feature type="active site" evidence="1">
    <location>
        <position position="317"/>
    </location>
</feature>
<dbReference type="CDD" id="cd09110">
    <property type="entry name" value="PLDc_CLS_1"/>
    <property type="match status" value="1"/>
</dbReference>
<dbReference type="SMART" id="SM00155">
    <property type="entry name" value="PLDc"/>
    <property type="match status" value="2"/>
</dbReference>
<comment type="similarity">
    <text evidence="1">Belongs to the phospholipase D family. Cardiolipin synthase subfamily. ClsB sub-subfamily.</text>
</comment>
<dbReference type="CDD" id="cd09159">
    <property type="entry name" value="PLDc_ybhO_like_2"/>
    <property type="match status" value="1"/>
</dbReference>
<dbReference type="EC" id="2.7.8.-" evidence="1"/>
<keyword evidence="1" id="KW-0443">Lipid metabolism</keyword>
<keyword evidence="1" id="KW-1208">Phospholipid metabolism</keyword>
<dbReference type="PROSITE" id="PS50035">
    <property type="entry name" value="PLD"/>
    <property type="match status" value="2"/>
</dbReference>
<dbReference type="Gene3D" id="3.30.870.10">
    <property type="entry name" value="Endonuclease Chain A"/>
    <property type="match status" value="2"/>
</dbReference>
<dbReference type="KEGG" id="acin:CBP34_15630"/>
<dbReference type="InterPro" id="IPR030872">
    <property type="entry name" value="Cardiolipin_synth_ClsB"/>
</dbReference>
<keyword evidence="1" id="KW-0808">Transferase</keyword>
<comment type="subcellular location">
    <subcellularLocation>
        <location evidence="1">Cell membrane</location>
        <topology evidence="1">Peripheral membrane protein</topology>
    </subcellularLocation>
</comment>
<organism evidence="3 4">
    <name type="scientific">Acidovorax carolinensis</name>
    <dbReference type="NCBI Taxonomy" id="553814"/>
    <lineage>
        <taxon>Bacteria</taxon>
        <taxon>Pseudomonadati</taxon>
        <taxon>Pseudomonadota</taxon>
        <taxon>Betaproteobacteria</taxon>
        <taxon>Burkholderiales</taxon>
        <taxon>Comamonadaceae</taxon>
        <taxon>Acidovorax</taxon>
    </lineage>
</organism>